<dbReference type="GO" id="GO:0004706">
    <property type="term" value="F:JUN kinase kinase kinase activity"/>
    <property type="evidence" value="ECO:0007669"/>
    <property type="project" value="TreeGrafter"/>
</dbReference>
<name>A0A3B3SLY6_9TELE</name>
<organism evidence="8 9">
    <name type="scientific">Paramormyrops kingsleyae</name>
    <dbReference type="NCBI Taxonomy" id="1676925"/>
    <lineage>
        <taxon>Eukaryota</taxon>
        <taxon>Metazoa</taxon>
        <taxon>Chordata</taxon>
        <taxon>Craniata</taxon>
        <taxon>Vertebrata</taxon>
        <taxon>Euteleostomi</taxon>
        <taxon>Actinopterygii</taxon>
        <taxon>Neopterygii</taxon>
        <taxon>Teleostei</taxon>
        <taxon>Osteoglossocephala</taxon>
        <taxon>Osteoglossomorpha</taxon>
        <taxon>Osteoglossiformes</taxon>
        <taxon>Mormyridae</taxon>
        <taxon>Paramormyrops</taxon>
    </lineage>
</organism>
<dbReference type="GO" id="GO:0005524">
    <property type="term" value="F:ATP binding"/>
    <property type="evidence" value="ECO:0007669"/>
    <property type="project" value="UniProtKB-UniRule"/>
</dbReference>
<dbReference type="STRING" id="1676925.ENSPKIP00000031305"/>
<dbReference type="GeneTree" id="ENSGT00940000160206"/>
<feature type="transmembrane region" description="Helical" evidence="6">
    <location>
        <begin position="350"/>
        <end position="377"/>
    </location>
</feature>
<dbReference type="Ensembl" id="ENSPKIT00000012147.1">
    <property type="protein sequence ID" value="ENSPKIP00000031305.1"/>
    <property type="gene ID" value="ENSPKIG00000011831.1"/>
</dbReference>
<dbReference type="PANTHER" id="PTHR44329:SF297">
    <property type="entry name" value="RECEPTOR-INTERACTING SERINE_THREONINE-PROTEIN KINASE 3"/>
    <property type="match status" value="1"/>
</dbReference>
<evidence type="ECO:0000256" key="4">
    <source>
        <dbReference type="PROSITE-ProRule" id="PRU10141"/>
    </source>
</evidence>
<evidence type="ECO:0000313" key="9">
    <source>
        <dbReference type="Proteomes" id="UP000261540"/>
    </source>
</evidence>
<dbReference type="InterPro" id="IPR008271">
    <property type="entry name" value="Ser/Thr_kinase_AS"/>
</dbReference>
<keyword evidence="3 4" id="KW-0067">ATP-binding</keyword>
<dbReference type="PANTHER" id="PTHR44329">
    <property type="entry name" value="SERINE/THREONINE-PROTEIN KINASE TNNI3K-RELATED"/>
    <property type="match status" value="1"/>
</dbReference>
<keyword evidence="6" id="KW-0472">Membrane</keyword>
<comment type="similarity">
    <text evidence="5">Belongs to the protein kinase superfamily.</text>
</comment>
<evidence type="ECO:0000256" key="3">
    <source>
        <dbReference type="ARBA" id="ARBA00022840"/>
    </source>
</evidence>
<proteinExistence type="inferred from homology"/>
<dbReference type="SUPFAM" id="SSF56112">
    <property type="entry name" value="Protein kinase-like (PK-like)"/>
    <property type="match status" value="1"/>
</dbReference>
<dbReference type="PROSITE" id="PS00108">
    <property type="entry name" value="PROTEIN_KINASE_ST"/>
    <property type="match status" value="1"/>
</dbReference>
<keyword evidence="2 4" id="KW-0547">Nucleotide-binding</keyword>
<dbReference type="InterPro" id="IPR017441">
    <property type="entry name" value="Protein_kinase_ATP_BS"/>
</dbReference>
<keyword evidence="6" id="KW-1133">Transmembrane helix</keyword>
<keyword evidence="9" id="KW-1185">Reference proteome</keyword>
<evidence type="ECO:0000313" key="8">
    <source>
        <dbReference type="Ensembl" id="ENSPKIP00000031305.1"/>
    </source>
</evidence>
<dbReference type="Proteomes" id="UP000261540">
    <property type="component" value="Unplaced"/>
</dbReference>
<dbReference type="Gene3D" id="1.10.510.10">
    <property type="entry name" value="Transferase(Phosphotransferase) domain 1"/>
    <property type="match status" value="1"/>
</dbReference>
<sequence length="422" mass="47012">MELHSIDDSNLELWKEIGKGGFGQVFKVRHKQWGIPVAVKVLHQSDSMAFTKEVHVMCKANSSHVVQIRGKYIGHPPGIKSVTPVQGLVMDYMERGSLDSLLEHLDGPPPWSLTLRFAHHVAVGLNFLHGLNPQVLHLDLKPSNVLLDCRLNAKVTDFGLAKILSGTSCSSKEEGGTTSYMPPEAFDLSCKPTPASDVYSYAILLCSILRGGQPYPNLPYMSSLLKFRIPEGDRPELDKLALGEAKGLQELINLIKKCWDKDPLARPSFSVCMHKVEGLLEPLKCEIDSDVHKVLKSLVRAIPQPPPPPSPCPAKSRQHSFVRAPALQNVSVCRCYTVWLTFYKTHPSTYIFVLHLWMIHLYFPFFCAALIVLYVFLGTPALPVSTRQISIRASNVSGVQIGNNNNMFIQRSGRHRHRTAPS</sequence>
<dbReference type="PROSITE" id="PS00107">
    <property type="entry name" value="PROTEIN_KINASE_ATP"/>
    <property type="match status" value="1"/>
</dbReference>
<dbReference type="SMART" id="SM00220">
    <property type="entry name" value="S_TKc"/>
    <property type="match status" value="1"/>
</dbReference>
<dbReference type="InterPro" id="IPR000719">
    <property type="entry name" value="Prot_kinase_dom"/>
</dbReference>
<keyword evidence="1 5" id="KW-0808">Transferase</keyword>
<feature type="domain" description="Protein kinase" evidence="7">
    <location>
        <begin position="11"/>
        <end position="280"/>
    </location>
</feature>
<keyword evidence="6" id="KW-0812">Transmembrane</keyword>
<evidence type="ECO:0000256" key="5">
    <source>
        <dbReference type="RuleBase" id="RU000304"/>
    </source>
</evidence>
<reference evidence="8" key="1">
    <citation type="submission" date="2025-08" db="UniProtKB">
        <authorList>
            <consortium name="Ensembl"/>
        </authorList>
    </citation>
    <scope>IDENTIFICATION</scope>
</reference>
<dbReference type="InterPro" id="IPR011009">
    <property type="entry name" value="Kinase-like_dom_sf"/>
</dbReference>
<keyword evidence="1 5" id="KW-0723">Serine/threonine-protein kinase</keyword>
<evidence type="ECO:0000259" key="7">
    <source>
        <dbReference type="PROSITE" id="PS50011"/>
    </source>
</evidence>
<evidence type="ECO:0000256" key="1">
    <source>
        <dbReference type="ARBA" id="ARBA00022527"/>
    </source>
</evidence>
<feature type="binding site" evidence="4">
    <location>
        <position position="40"/>
    </location>
    <ligand>
        <name>ATP</name>
        <dbReference type="ChEBI" id="CHEBI:30616"/>
    </ligand>
</feature>
<reference evidence="8" key="2">
    <citation type="submission" date="2025-09" db="UniProtKB">
        <authorList>
            <consortium name="Ensembl"/>
        </authorList>
    </citation>
    <scope>IDENTIFICATION</scope>
</reference>
<dbReference type="InterPro" id="IPR051681">
    <property type="entry name" value="Ser/Thr_Kinases-Pseudokinases"/>
</dbReference>
<dbReference type="PROSITE" id="PS50011">
    <property type="entry name" value="PROTEIN_KINASE_DOM"/>
    <property type="match status" value="1"/>
</dbReference>
<protein>
    <submittedName>
        <fullName evidence="8">Receptor interacting serine/threonine kinase 3</fullName>
    </submittedName>
</protein>
<accession>A0A3B3SLY6</accession>
<keyword evidence="1 5" id="KW-0418">Kinase</keyword>
<dbReference type="InterPro" id="IPR001245">
    <property type="entry name" value="Ser-Thr/Tyr_kinase_cat_dom"/>
</dbReference>
<dbReference type="AlphaFoldDB" id="A0A3B3SLY6"/>
<dbReference type="Pfam" id="PF07714">
    <property type="entry name" value="PK_Tyr_Ser-Thr"/>
    <property type="match status" value="1"/>
</dbReference>
<evidence type="ECO:0000256" key="6">
    <source>
        <dbReference type="SAM" id="Phobius"/>
    </source>
</evidence>
<evidence type="ECO:0000256" key="2">
    <source>
        <dbReference type="ARBA" id="ARBA00022741"/>
    </source>
</evidence>